<evidence type="ECO:0000256" key="7">
    <source>
        <dbReference type="PIRSR" id="PIRSR601765-1"/>
    </source>
</evidence>
<name>A0A9D0YP11_AQUAO</name>
<evidence type="ECO:0000256" key="1">
    <source>
        <dbReference type="ARBA" id="ARBA00006217"/>
    </source>
</evidence>
<evidence type="ECO:0000256" key="2">
    <source>
        <dbReference type="ARBA" id="ARBA00012925"/>
    </source>
</evidence>
<protein>
    <recommendedName>
        <fullName evidence="2">carbonic anhydrase</fullName>
        <ecNumber evidence="2">4.2.1.1</ecNumber>
    </recommendedName>
</protein>
<comment type="caution">
    <text evidence="8">The sequence shown here is derived from an EMBL/GenBank/DDBJ whole genome shotgun (WGS) entry which is preliminary data.</text>
</comment>
<evidence type="ECO:0000256" key="4">
    <source>
        <dbReference type="ARBA" id="ARBA00022833"/>
    </source>
</evidence>
<comment type="similarity">
    <text evidence="1">Belongs to the beta-class carbonic anhydrase family.</text>
</comment>
<proteinExistence type="inferred from homology"/>
<dbReference type="PANTHER" id="PTHR11002:SF76">
    <property type="entry name" value="CARBONIC ANHYDRASE"/>
    <property type="match status" value="1"/>
</dbReference>
<sequence length="226" mass="25721">MGKFLEILTSLFSGQKRYSQKKDSHFFKKFLTKQTPYITLLTCSDSRVQSEIFGIDPTNAIFCVRNIGNQLINNLGSVDYGIIHLQTPLLIILGHVRCGAVTAALGDYSEENTAVIGELNGLCIPIRRTLEDNRENFELQVERAVLENVHYQVDLAVRRYRDRIERGKLTVIGAVYDFGNFYGKGFGRVLPVNVNGKKSVKEILERVDKKEKAAWENFLKENFLEV</sequence>
<dbReference type="Pfam" id="PF00484">
    <property type="entry name" value="Pro_CA"/>
    <property type="match status" value="1"/>
</dbReference>
<evidence type="ECO:0000256" key="6">
    <source>
        <dbReference type="ARBA" id="ARBA00048348"/>
    </source>
</evidence>
<dbReference type="GO" id="GO:0004089">
    <property type="term" value="F:carbonate dehydratase activity"/>
    <property type="evidence" value="ECO:0007669"/>
    <property type="project" value="UniProtKB-EC"/>
</dbReference>
<dbReference type="InterPro" id="IPR036874">
    <property type="entry name" value="Carbonic_anhydrase_sf"/>
</dbReference>
<keyword evidence="5" id="KW-0456">Lyase</keyword>
<dbReference type="GO" id="GO:0008270">
    <property type="term" value="F:zinc ion binding"/>
    <property type="evidence" value="ECO:0007669"/>
    <property type="project" value="InterPro"/>
</dbReference>
<dbReference type="Gene3D" id="3.40.1050.10">
    <property type="entry name" value="Carbonic anhydrase"/>
    <property type="match status" value="1"/>
</dbReference>
<comment type="catalytic activity">
    <reaction evidence="6">
        <text>hydrogencarbonate + H(+) = CO2 + H2O</text>
        <dbReference type="Rhea" id="RHEA:10748"/>
        <dbReference type="ChEBI" id="CHEBI:15377"/>
        <dbReference type="ChEBI" id="CHEBI:15378"/>
        <dbReference type="ChEBI" id="CHEBI:16526"/>
        <dbReference type="ChEBI" id="CHEBI:17544"/>
        <dbReference type="EC" id="4.2.1.1"/>
    </reaction>
</comment>
<feature type="binding site" evidence="7">
    <location>
        <position position="95"/>
    </location>
    <ligand>
        <name>Zn(2+)</name>
        <dbReference type="ChEBI" id="CHEBI:29105"/>
    </ligand>
</feature>
<evidence type="ECO:0000256" key="3">
    <source>
        <dbReference type="ARBA" id="ARBA00022723"/>
    </source>
</evidence>
<organism evidence="8 9">
    <name type="scientific">Aquifex aeolicus</name>
    <dbReference type="NCBI Taxonomy" id="63363"/>
    <lineage>
        <taxon>Bacteria</taxon>
        <taxon>Pseudomonadati</taxon>
        <taxon>Aquificota</taxon>
        <taxon>Aquificia</taxon>
        <taxon>Aquificales</taxon>
        <taxon>Aquificaceae</taxon>
        <taxon>Aquifex</taxon>
    </lineage>
</organism>
<dbReference type="SMART" id="SM00947">
    <property type="entry name" value="Pro_CA"/>
    <property type="match status" value="1"/>
</dbReference>
<dbReference type="EC" id="4.2.1.1" evidence="2"/>
<keyword evidence="4 7" id="KW-0862">Zinc</keyword>
<reference evidence="8" key="1">
    <citation type="journal article" date="2020" name="ISME J.">
        <title>Gammaproteobacteria mediating utilization of methyl-, sulfur- and petroleum organic compounds in deep ocean hydrothermal plumes.</title>
        <authorList>
            <person name="Zhou Z."/>
            <person name="Liu Y."/>
            <person name="Pan J."/>
            <person name="Cron B.R."/>
            <person name="Toner B.M."/>
            <person name="Anantharaman K."/>
            <person name="Breier J.A."/>
            <person name="Dick G.J."/>
            <person name="Li M."/>
        </authorList>
    </citation>
    <scope>NUCLEOTIDE SEQUENCE</scope>
    <source>
        <strain evidence="8">SZUA-1501</strain>
    </source>
</reference>
<comment type="cofactor">
    <cofactor evidence="7">
        <name>Zn(2+)</name>
        <dbReference type="ChEBI" id="CHEBI:29105"/>
    </cofactor>
    <text evidence="7">Binds 1 zinc ion per subunit.</text>
</comment>
<evidence type="ECO:0000313" key="9">
    <source>
        <dbReference type="Proteomes" id="UP000606463"/>
    </source>
</evidence>
<feature type="binding site" evidence="7">
    <location>
        <position position="43"/>
    </location>
    <ligand>
        <name>Zn(2+)</name>
        <dbReference type="ChEBI" id="CHEBI:29105"/>
    </ligand>
</feature>
<dbReference type="Proteomes" id="UP000606463">
    <property type="component" value="Unassembled WGS sequence"/>
</dbReference>
<dbReference type="InterPro" id="IPR001765">
    <property type="entry name" value="Carbonic_anhydrase"/>
</dbReference>
<dbReference type="PANTHER" id="PTHR11002">
    <property type="entry name" value="CARBONIC ANHYDRASE"/>
    <property type="match status" value="1"/>
</dbReference>
<dbReference type="SUPFAM" id="SSF53056">
    <property type="entry name" value="beta-carbonic anhydrase, cab"/>
    <property type="match status" value="1"/>
</dbReference>
<evidence type="ECO:0000313" key="8">
    <source>
        <dbReference type="EMBL" id="HIP98041.1"/>
    </source>
</evidence>
<gene>
    <name evidence="8" type="ORF">EYH37_01545</name>
</gene>
<feature type="binding site" evidence="7">
    <location>
        <position position="45"/>
    </location>
    <ligand>
        <name>Zn(2+)</name>
        <dbReference type="ChEBI" id="CHEBI:29105"/>
    </ligand>
</feature>
<dbReference type="EMBL" id="DQVE01000014">
    <property type="protein sequence ID" value="HIP98041.1"/>
    <property type="molecule type" value="Genomic_DNA"/>
</dbReference>
<feature type="binding site" evidence="7">
    <location>
        <position position="98"/>
    </location>
    <ligand>
        <name>Zn(2+)</name>
        <dbReference type="ChEBI" id="CHEBI:29105"/>
    </ligand>
</feature>
<evidence type="ECO:0000256" key="5">
    <source>
        <dbReference type="ARBA" id="ARBA00023239"/>
    </source>
</evidence>
<accession>A0A9D0YP11</accession>
<dbReference type="AlphaFoldDB" id="A0A9D0YP11"/>
<keyword evidence="3 7" id="KW-0479">Metal-binding</keyword>